<dbReference type="VEuPathDB" id="FungiDB:MCYG_02338"/>
<sequence length="202" mass="23125">MYSLDPKLCHFYQLLPDDYSQTPGQSFTGDITVEWRVLRDGQSKDTLYPIQAVFSYTSGHGIPWGQIIPIYDILKGLKLGSAYAIRFPAALLFPGPGLDEQAVLILTVRKIAVDNARRERLTLLDEVPRGVGGLFYEAMSHSKWNPDIQKDAEKWESELEHTSRAFWFQYSITYCEKFDRRVDILKTFLTNSSKVLSFHSPV</sequence>
<evidence type="ECO:0000313" key="2">
    <source>
        <dbReference type="Proteomes" id="UP000002035"/>
    </source>
</evidence>
<accession>C5FJ98</accession>
<organism evidence="1 2">
    <name type="scientific">Arthroderma otae (strain ATCC MYA-4605 / CBS 113480)</name>
    <name type="common">Microsporum canis</name>
    <dbReference type="NCBI Taxonomy" id="554155"/>
    <lineage>
        <taxon>Eukaryota</taxon>
        <taxon>Fungi</taxon>
        <taxon>Dikarya</taxon>
        <taxon>Ascomycota</taxon>
        <taxon>Pezizomycotina</taxon>
        <taxon>Eurotiomycetes</taxon>
        <taxon>Eurotiomycetidae</taxon>
        <taxon>Onygenales</taxon>
        <taxon>Arthrodermataceae</taxon>
        <taxon>Microsporum</taxon>
    </lineage>
</organism>
<dbReference type="Proteomes" id="UP000002035">
    <property type="component" value="Unassembled WGS sequence"/>
</dbReference>
<dbReference type="HOGENOM" id="CLU_115538_0_0_1"/>
<dbReference type="GeneID" id="9226478"/>
<dbReference type="EMBL" id="DS995702">
    <property type="protein sequence ID" value="EEQ29519.1"/>
    <property type="molecule type" value="Genomic_DNA"/>
</dbReference>
<dbReference type="AlphaFoldDB" id="C5FJ98"/>
<protein>
    <submittedName>
        <fullName evidence="1">Uncharacterized protein</fullName>
    </submittedName>
</protein>
<dbReference type="OrthoDB" id="10487480at2759"/>
<name>C5FJ98_ARTOC</name>
<reference evidence="2" key="1">
    <citation type="journal article" date="2012" name="MBio">
        <title>Comparative genome analysis of Trichophyton rubrum and related dermatophytes reveals candidate genes involved in infection.</title>
        <authorList>
            <person name="Martinez D.A."/>
            <person name="Oliver B.G."/>
            <person name="Graeser Y."/>
            <person name="Goldberg J.M."/>
            <person name="Li W."/>
            <person name="Martinez-Rossi N.M."/>
            <person name="Monod M."/>
            <person name="Shelest E."/>
            <person name="Barton R.C."/>
            <person name="Birch E."/>
            <person name="Brakhage A.A."/>
            <person name="Chen Z."/>
            <person name="Gurr S.J."/>
            <person name="Heiman D."/>
            <person name="Heitman J."/>
            <person name="Kosti I."/>
            <person name="Rossi A."/>
            <person name="Saif S."/>
            <person name="Samalova M."/>
            <person name="Saunders C.W."/>
            <person name="Shea T."/>
            <person name="Summerbell R.C."/>
            <person name="Xu J."/>
            <person name="Young S."/>
            <person name="Zeng Q."/>
            <person name="Birren B.W."/>
            <person name="Cuomo C.A."/>
            <person name="White T.C."/>
        </authorList>
    </citation>
    <scope>NUCLEOTIDE SEQUENCE [LARGE SCALE GENOMIC DNA]</scope>
    <source>
        <strain evidence="2">ATCC MYA-4605 / CBS 113480</strain>
    </source>
</reference>
<dbReference type="RefSeq" id="XP_002849404.1">
    <property type="nucleotide sequence ID" value="XM_002849358.1"/>
</dbReference>
<keyword evidence="2" id="KW-1185">Reference proteome</keyword>
<gene>
    <name evidence="1" type="ORF">MCYG_02338</name>
</gene>
<evidence type="ECO:0000313" key="1">
    <source>
        <dbReference type="EMBL" id="EEQ29519.1"/>
    </source>
</evidence>
<proteinExistence type="predicted"/>